<dbReference type="Pfam" id="PF01343">
    <property type="entry name" value="Peptidase_S49"/>
    <property type="match status" value="1"/>
</dbReference>
<keyword evidence="3" id="KW-1003">Cell membrane</keyword>
<keyword evidence="4" id="KW-0645">Protease</keyword>
<reference evidence="16" key="2">
    <citation type="journal article" date="2015" name="PLoS Genet.">
        <title>Genome Sequence and Transcriptome Analyses of Chrysochromulina tobin: Metabolic Tools for Enhanced Algal Fitness in the Prominent Order Prymnesiales (Haptophyceae).</title>
        <authorList>
            <person name="Hovde B.T."/>
            <person name="Deodato C.R."/>
            <person name="Hunsperger H.M."/>
            <person name="Ryken S.A."/>
            <person name="Yost W."/>
            <person name="Jha R.K."/>
            <person name="Patterson J."/>
            <person name="Monnat R.J. Jr."/>
            <person name="Barlow S.B."/>
            <person name="Starkenburg S.R."/>
            <person name="Cattolico R.A."/>
        </authorList>
    </citation>
    <scope>NUCLEOTIDE SEQUENCE</scope>
    <source>
        <strain evidence="16">CCMP291</strain>
    </source>
</reference>
<dbReference type="NCBIfam" id="NF008745">
    <property type="entry name" value="PRK11778.1"/>
    <property type="match status" value="1"/>
</dbReference>
<comment type="subcellular location">
    <subcellularLocation>
        <location evidence="1">Cell membrane</location>
    </subcellularLocation>
</comment>
<dbReference type="InterPro" id="IPR013703">
    <property type="entry name" value="Peptidase_S49_N_proteobac"/>
</dbReference>
<evidence type="ECO:0000313" key="15">
    <source>
        <dbReference type="EMBL" id="KOO33477.1"/>
    </source>
</evidence>
<feature type="domain" description="Peptidase S49 N-terminal proteobacteria" evidence="13">
    <location>
        <begin position="69"/>
        <end position="184"/>
    </location>
</feature>
<dbReference type="InterPro" id="IPR029045">
    <property type="entry name" value="ClpP/crotonase-like_dom_sf"/>
</dbReference>
<evidence type="ECO:0000259" key="13">
    <source>
        <dbReference type="Pfam" id="PF08496"/>
    </source>
</evidence>
<dbReference type="Pfam" id="PF08496">
    <property type="entry name" value="Peptidase_S49_N"/>
    <property type="match status" value="1"/>
</dbReference>
<feature type="domain" description="Peptidase S49" evidence="12">
    <location>
        <begin position="190"/>
        <end position="336"/>
    </location>
</feature>
<dbReference type="AlphaFoldDB" id="A0A0M0JRV9"/>
<protein>
    <submittedName>
        <fullName evidence="14">Inner membrane peptidase</fullName>
    </submittedName>
</protein>
<comment type="similarity">
    <text evidence="2">Belongs to the peptidase S49 family.</text>
</comment>
<dbReference type="InterPro" id="IPR047272">
    <property type="entry name" value="S49_SppA_C"/>
</dbReference>
<evidence type="ECO:0000256" key="8">
    <source>
        <dbReference type="ARBA" id="ARBA00022989"/>
    </source>
</evidence>
<keyword evidence="7" id="KW-0720">Serine protease</keyword>
<keyword evidence="5" id="KW-0812">Transmembrane</keyword>
<evidence type="ECO:0000313" key="16">
    <source>
        <dbReference type="Proteomes" id="UP000037460"/>
    </source>
</evidence>
<proteinExistence type="inferred from homology"/>
<feature type="compositionally biased region" description="Low complexity" evidence="11">
    <location>
        <begin position="41"/>
        <end position="50"/>
    </location>
</feature>
<dbReference type="InterPro" id="IPR002142">
    <property type="entry name" value="Peptidase_S49"/>
</dbReference>
<keyword evidence="10" id="KW-0175">Coiled coil</keyword>
<evidence type="ECO:0000256" key="10">
    <source>
        <dbReference type="SAM" id="Coils"/>
    </source>
</evidence>
<evidence type="ECO:0000256" key="4">
    <source>
        <dbReference type="ARBA" id="ARBA00022670"/>
    </source>
</evidence>
<evidence type="ECO:0000256" key="7">
    <source>
        <dbReference type="ARBA" id="ARBA00022825"/>
    </source>
</evidence>
<evidence type="ECO:0000256" key="2">
    <source>
        <dbReference type="ARBA" id="ARBA00008683"/>
    </source>
</evidence>
<evidence type="ECO:0000256" key="6">
    <source>
        <dbReference type="ARBA" id="ARBA00022801"/>
    </source>
</evidence>
<keyword evidence="8" id="KW-1133">Transmembrane helix</keyword>
<feature type="region of interest" description="Disordered" evidence="11">
    <location>
        <begin position="41"/>
        <end position="63"/>
    </location>
</feature>
<keyword evidence="6" id="KW-0378">Hydrolase</keyword>
<dbReference type="Gene3D" id="3.90.226.10">
    <property type="entry name" value="2-enoyl-CoA Hydratase, Chain A, domain 1"/>
    <property type="match status" value="1"/>
</dbReference>
<sequence length="459" mass="47853">MRLARSGGRFIAGGHEGFQIEIIPLNDELRYSSAAAAIASGGRDSTADGDGAAGGGSPAKPKTCGEAEEALKLAEKAEREATNAARTKAAAELVASLKQQLSEGAPARRLRQKLEPRLFVIDFDTRARASRDGRPAAPPSTRALLDDLREQVSLLLHVCSPYDEVVLRITSPGGPVTDYGLAAAHFARLKTAGVKTTAVVDLVAASGGYMIACAASQLLAAPFAIVGSIGVVAQAPNVHRLLEQNGVEVVQRTAGEYKRTIQIFQPNTADGLRKFDEELALIHSAFIGHVQAHRANLDPAKVCTGESWLATHALPLGLIDGLATSDQYIRAKQQEMDAYLLRPAPPRRPSGLMALLSRTTDAMLDVADAARAALPLAGKLISWTRSSIPSSPSFFTASPRAIAADVAHQTLHEASGATCGGAGPGLAALGVQPPLLRADEFGGSALEADAARVGGNGHS</sequence>
<name>A0A0M0JRV9_9EUKA</name>
<dbReference type="CDD" id="cd07023">
    <property type="entry name" value="S49_Sppa_N_C"/>
    <property type="match status" value="1"/>
</dbReference>
<evidence type="ECO:0000256" key="9">
    <source>
        <dbReference type="ARBA" id="ARBA00023136"/>
    </source>
</evidence>
<dbReference type="EMBL" id="JWZX01001510">
    <property type="protein sequence ID" value="KOO33477.1"/>
    <property type="molecule type" value="Genomic_DNA"/>
</dbReference>
<comment type="caution">
    <text evidence="14">The sequence shown here is derived from an EMBL/GenBank/DDBJ whole genome shotgun (WGS) entry which is preliminary data.</text>
</comment>
<gene>
    <name evidence="14" type="ORF">Ctob_002195</name>
    <name evidence="15" type="ORF">Ctob_014814</name>
</gene>
<feature type="coiled-coil region" evidence="10">
    <location>
        <begin position="64"/>
        <end position="94"/>
    </location>
</feature>
<evidence type="ECO:0000259" key="12">
    <source>
        <dbReference type="Pfam" id="PF01343"/>
    </source>
</evidence>
<evidence type="ECO:0000313" key="14">
    <source>
        <dbReference type="EMBL" id="KOO29324.1"/>
    </source>
</evidence>
<dbReference type="GO" id="GO:0004252">
    <property type="term" value="F:serine-type endopeptidase activity"/>
    <property type="evidence" value="ECO:0007669"/>
    <property type="project" value="InterPro"/>
</dbReference>
<dbReference type="Gene3D" id="6.20.330.10">
    <property type="match status" value="1"/>
</dbReference>
<evidence type="ECO:0000256" key="5">
    <source>
        <dbReference type="ARBA" id="ARBA00022692"/>
    </source>
</evidence>
<keyword evidence="9" id="KW-0472">Membrane</keyword>
<dbReference type="GO" id="GO:0005886">
    <property type="term" value="C:plasma membrane"/>
    <property type="evidence" value="ECO:0007669"/>
    <property type="project" value="UniProtKB-SubCell"/>
</dbReference>
<organism evidence="14 16">
    <name type="scientific">Chrysochromulina tobinii</name>
    <dbReference type="NCBI Taxonomy" id="1460289"/>
    <lineage>
        <taxon>Eukaryota</taxon>
        <taxon>Haptista</taxon>
        <taxon>Haptophyta</taxon>
        <taxon>Prymnesiophyceae</taxon>
        <taxon>Prymnesiales</taxon>
        <taxon>Chrysochromulinaceae</taxon>
        <taxon>Chrysochromulina</taxon>
    </lineage>
</organism>
<reference evidence="14" key="1">
    <citation type="submission" date="2014-12" db="EMBL/GenBank/DDBJ databases">
        <title>Draft genome of the oleaginous, mixotrophic haptophyte, Chrysochromulina tobin.</title>
        <authorList>
            <person name="Hovde B.T."/>
            <person name="Starkenburg S.R."/>
            <person name="Cattolico R.A."/>
        </authorList>
    </citation>
    <scope>NUCLEOTIDE SEQUENCE</scope>
    <source>
        <strain evidence="14">CCMP291</strain>
    </source>
</reference>
<dbReference type="OrthoDB" id="45421at2759"/>
<dbReference type="GO" id="GO:0006508">
    <property type="term" value="P:proteolysis"/>
    <property type="evidence" value="ECO:0007669"/>
    <property type="project" value="UniProtKB-KW"/>
</dbReference>
<accession>A0A0M0JRV9</accession>
<evidence type="ECO:0000256" key="1">
    <source>
        <dbReference type="ARBA" id="ARBA00004236"/>
    </source>
</evidence>
<dbReference type="Proteomes" id="UP000037460">
    <property type="component" value="Unassembled WGS sequence"/>
</dbReference>
<evidence type="ECO:0000256" key="11">
    <source>
        <dbReference type="SAM" id="MobiDB-lite"/>
    </source>
</evidence>
<dbReference type="PANTHER" id="PTHR42987">
    <property type="entry name" value="PEPTIDASE S49"/>
    <property type="match status" value="1"/>
</dbReference>
<dbReference type="PANTHER" id="PTHR42987:SF4">
    <property type="entry name" value="PROTEASE SOHB-RELATED"/>
    <property type="match status" value="1"/>
</dbReference>
<keyword evidence="16" id="KW-1185">Reference proteome</keyword>
<dbReference type="SUPFAM" id="SSF52096">
    <property type="entry name" value="ClpP/crotonase"/>
    <property type="match status" value="1"/>
</dbReference>
<evidence type="ECO:0000256" key="3">
    <source>
        <dbReference type="ARBA" id="ARBA00022475"/>
    </source>
</evidence>
<dbReference type="EMBL" id="JWZX01002432">
    <property type="protein sequence ID" value="KOO29324.1"/>
    <property type="molecule type" value="Genomic_DNA"/>
</dbReference>